<sequence length="72" mass="7804">MKKFTIPFLGTKKLFKTTYSITLCGNTKCAGGCLLSPSKITAFKKSIFYESSSSTSSFPSPTTPLIFSNSFS</sequence>
<dbReference type="Gramene" id="EOY10241">
    <property type="protein sequence ID" value="EOY10241"/>
    <property type="gene ID" value="TCM_025609"/>
</dbReference>
<dbReference type="Proteomes" id="UP000026915">
    <property type="component" value="Chromosome 5"/>
</dbReference>
<feature type="compositionally biased region" description="Low complexity" evidence="1">
    <location>
        <begin position="51"/>
        <end position="64"/>
    </location>
</feature>
<evidence type="ECO:0000313" key="3">
    <source>
        <dbReference type="Proteomes" id="UP000026915"/>
    </source>
</evidence>
<name>A0A061EZM7_THECC</name>
<proteinExistence type="predicted"/>
<feature type="region of interest" description="Disordered" evidence="1">
    <location>
        <begin position="51"/>
        <end position="72"/>
    </location>
</feature>
<reference evidence="2 3" key="1">
    <citation type="journal article" date="2013" name="Genome Biol.">
        <title>The genome sequence of the most widely cultivated cacao type and its use to identify candidate genes regulating pod color.</title>
        <authorList>
            <person name="Motamayor J.C."/>
            <person name="Mockaitis K."/>
            <person name="Schmutz J."/>
            <person name="Haiminen N."/>
            <person name="Iii D.L."/>
            <person name="Cornejo O."/>
            <person name="Findley S.D."/>
            <person name="Zheng P."/>
            <person name="Utro F."/>
            <person name="Royaert S."/>
            <person name="Saski C."/>
            <person name="Jenkins J."/>
            <person name="Podicheti R."/>
            <person name="Zhao M."/>
            <person name="Scheffler B.E."/>
            <person name="Stack J.C."/>
            <person name="Feltus F.A."/>
            <person name="Mustiga G.M."/>
            <person name="Amores F."/>
            <person name="Phillips W."/>
            <person name="Marelli J.P."/>
            <person name="May G.D."/>
            <person name="Shapiro H."/>
            <person name="Ma J."/>
            <person name="Bustamante C.D."/>
            <person name="Schnell R.J."/>
            <person name="Main D."/>
            <person name="Gilbert D."/>
            <person name="Parida L."/>
            <person name="Kuhn D.N."/>
        </authorList>
    </citation>
    <scope>NUCLEOTIDE SEQUENCE [LARGE SCALE GENOMIC DNA]</scope>
    <source>
        <strain evidence="3">cv. Matina 1-6</strain>
    </source>
</reference>
<accession>A0A061EZM7</accession>
<dbReference type="InParanoid" id="A0A061EZM7"/>
<protein>
    <submittedName>
        <fullName evidence="2">Uncharacterized protein</fullName>
    </submittedName>
</protein>
<dbReference type="EMBL" id="CM001883">
    <property type="protein sequence ID" value="EOY10241.1"/>
    <property type="molecule type" value="Genomic_DNA"/>
</dbReference>
<evidence type="ECO:0000256" key="1">
    <source>
        <dbReference type="SAM" id="MobiDB-lite"/>
    </source>
</evidence>
<evidence type="ECO:0000313" key="2">
    <source>
        <dbReference type="EMBL" id="EOY10241.1"/>
    </source>
</evidence>
<dbReference type="HOGENOM" id="CLU_2727330_0_0_1"/>
<keyword evidence="3" id="KW-1185">Reference proteome</keyword>
<gene>
    <name evidence="2" type="ORF">TCM_025609</name>
</gene>
<dbReference type="AlphaFoldDB" id="A0A061EZM7"/>
<organism evidence="2 3">
    <name type="scientific">Theobroma cacao</name>
    <name type="common">Cacao</name>
    <name type="synonym">Cocoa</name>
    <dbReference type="NCBI Taxonomy" id="3641"/>
    <lineage>
        <taxon>Eukaryota</taxon>
        <taxon>Viridiplantae</taxon>
        <taxon>Streptophyta</taxon>
        <taxon>Embryophyta</taxon>
        <taxon>Tracheophyta</taxon>
        <taxon>Spermatophyta</taxon>
        <taxon>Magnoliopsida</taxon>
        <taxon>eudicotyledons</taxon>
        <taxon>Gunneridae</taxon>
        <taxon>Pentapetalae</taxon>
        <taxon>rosids</taxon>
        <taxon>malvids</taxon>
        <taxon>Malvales</taxon>
        <taxon>Malvaceae</taxon>
        <taxon>Byttnerioideae</taxon>
        <taxon>Theobroma</taxon>
    </lineage>
</organism>